<comment type="similarity">
    <text evidence="5">Belongs to the bacterial ribosomal protein bL25 family. CTC subfamily.</text>
</comment>
<evidence type="ECO:0000256" key="1">
    <source>
        <dbReference type="ARBA" id="ARBA00022730"/>
    </source>
</evidence>
<dbReference type="InterPro" id="IPR029751">
    <property type="entry name" value="Ribosomal_L25_dom"/>
</dbReference>
<protein>
    <recommendedName>
        <fullName evidence="5">Large ribosomal subunit protein bL25</fullName>
    </recommendedName>
    <alternativeName>
        <fullName evidence="5">General stress protein CTC</fullName>
    </alternativeName>
</protein>
<organism evidence="9 10">
    <name type="scientific">Eiseniibacteriota bacterium</name>
    <dbReference type="NCBI Taxonomy" id="2212470"/>
    <lineage>
        <taxon>Bacteria</taxon>
        <taxon>Candidatus Eiseniibacteriota</taxon>
    </lineage>
</organism>
<dbReference type="GO" id="GO:0006412">
    <property type="term" value="P:translation"/>
    <property type="evidence" value="ECO:0007669"/>
    <property type="project" value="UniProtKB-UniRule"/>
</dbReference>
<evidence type="ECO:0000256" key="4">
    <source>
        <dbReference type="ARBA" id="ARBA00023274"/>
    </source>
</evidence>
<keyword evidence="1 5" id="KW-0699">rRNA-binding</keyword>
<sequence length="313" mass="33505">MIPSRCPPTSPCCRWRPCWARRCSAFTRSGRSAPCSSDPYAGAPESAARCNANPGRDAPEWQGRGGTMPVIPLAGARRDRLGKGGARKSRAAGQIPAVLYGHGETPIPVAIGTRDFEVALHRHEGGNPIVSLALEGGEYTALIRAVQYDPVTHHILHLDFQHISLTETVEVKVALLFTGLAVGVKDGGGILEHIMREVEVRCLPTAIPPSISLDVSHLNIGDSVHVRDISIPNVVILTDAAATIATVVPPTVMEEKPAEEAVVAEAGAAEPEVIAKGKKEEEGEGGKEEPKAEKGEKKADKKEEKREEKKEKK</sequence>
<evidence type="ECO:0000256" key="3">
    <source>
        <dbReference type="ARBA" id="ARBA00022980"/>
    </source>
</evidence>
<evidence type="ECO:0000313" key="10">
    <source>
        <dbReference type="Proteomes" id="UP000317716"/>
    </source>
</evidence>
<name>A0A538T7A2_UNCEI</name>
<feature type="compositionally biased region" description="Low complexity" evidence="6">
    <location>
        <begin position="260"/>
        <end position="272"/>
    </location>
</feature>
<comment type="caution">
    <text evidence="9">The sequence shown here is derived from an EMBL/GenBank/DDBJ whole genome shotgun (WGS) entry which is preliminary data.</text>
</comment>
<dbReference type="Pfam" id="PF01386">
    <property type="entry name" value="Ribosomal_L25p"/>
    <property type="match status" value="1"/>
</dbReference>
<dbReference type="Pfam" id="PF14693">
    <property type="entry name" value="Ribosomal_TL5_C"/>
    <property type="match status" value="1"/>
</dbReference>
<gene>
    <name evidence="5" type="primary">rplY</name>
    <name evidence="5" type="synonym">ctc</name>
    <name evidence="9" type="ORF">E6K72_01605</name>
</gene>
<comment type="function">
    <text evidence="5">This is one of the proteins that binds to the 5S RNA in the ribosome where it forms part of the central protuberance.</text>
</comment>
<dbReference type="InterPro" id="IPR020056">
    <property type="entry name" value="Rbsml_bL25/Gln-tRNA_synth_N"/>
</dbReference>
<dbReference type="CDD" id="cd00495">
    <property type="entry name" value="Ribosomal_L25_TL5_CTC"/>
    <property type="match status" value="1"/>
</dbReference>
<proteinExistence type="inferred from homology"/>
<feature type="domain" description="Large ribosomal subunit protein bL25 beta" evidence="8">
    <location>
        <begin position="169"/>
        <end position="250"/>
    </location>
</feature>
<evidence type="ECO:0000256" key="5">
    <source>
        <dbReference type="HAMAP-Rule" id="MF_01334"/>
    </source>
</evidence>
<accession>A0A538T7A2</accession>
<dbReference type="HAMAP" id="MF_01334">
    <property type="entry name" value="Ribosomal_bL25_CTC"/>
    <property type="match status" value="1"/>
</dbReference>
<dbReference type="GO" id="GO:0022625">
    <property type="term" value="C:cytosolic large ribosomal subunit"/>
    <property type="evidence" value="ECO:0007669"/>
    <property type="project" value="TreeGrafter"/>
</dbReference>
<evidence type="ECO:0000256" key="2">
    <source>
        <dbReference type="ARBA" id="ARBA00022884"/>
    </source>
</evidence>
<dbReference type="Proteomes" id="UP000317716">
    <property type="component" value="Unassembled WGS sequence"/>
</dbReference>
<dbReference type="InterPro" id="IPR037121">
    <property type="entry name" value="Ribosomal_bL25_C"/>
</dbReference>
<evidence type="ECO:0000256" key="6">
    <source>
        <dbReference type="SAM" id="MobiDB-lite"/>
    </source>
</evidence>
<keyword evidence="3 5" id="KW-0689">Ribosomal protein</keyword>
<dbReference type="PANTHER" id="PTHR33284">
    <property type="entry name" value="RIBOSOMAL PROTEIN L25/GLN-TRNA SYNTHETASE, ANTI-CODON-BINDING DOMAIN-CONTAINING PROTEIN"/>
    <property type="match status" value="1"/>
</dbReference>
<dbReference type="Gene3D" id="2.170.120.20">
    <property type="entry name" value="Ribosomal protein L25, beta domain"/>
    <property type="match status" value="1"/>
</dbReference>
<feature type="region of interest" description="Disordered" evidence="6">
    <location>
        <begin position="258"/>
        <end position="313"/>
    </location>
</feature>
<dbReference type="InterPro" id="IPR020930">
    <property type="entry name" value="Ribosomal_uL5_bac-type"/>
</dbReference>
<dbReference type="EMBL" id="VBOS01000046">
    <property type="protein sequence ID" value="TMQ59505.1"/>
    <property type="molecule type" value="Genomic_DNA"/>
</dbReference>
<reference evidence="9 10" key="1">
    <citation type="journal article" date="2019" name="Nat. Microbiol.">
        <title>Mediterranean grassland soil C-N compound turnover is dependent on rainfall and depth, and is mediated by genomically divergent microorganisms.</title>
        <authorList>
            <person name="Diamond S."/>
            <person name="Andeer P.F."/>
            <person name="Li Z."/>
            <person name="Crits-Christoph A."/>
            <person name="Burstein D."/>
            <person name="Anantharaman K."/>
            <person name="Lane K.R."/>
            <person name="Thomas B.C."/>
            <person name="Pan C."/>
            <person name="Northen T.R."/>
            <person name="Banfield J.F."/>
        </authorList>
    </citation>
    <scope>NUCLEOTIDE SEQUENCE [LARGE SCALE GENOMIC DNA]</scope>
    <source>
        <strain evidence="9">WS_2</strain>
    </source>
</reference>
<dbReference type="SUPFAM" id="SSF50715">
    <property type="entry name" value="Ribosomal protein L25-like"/>
    <property type="match status" value="1"/>
</dbReference>
<keyword evidence="4 5" id="KW-0687">Ribonucleoprotein</keyword>
<keyword evidence="2 5" id="KW-0694">RNA-binding</keyword>
<dbReference type="NCBIfam" id="TIGR00731">
    <property type="entry name" value="bL25_bact_ctc"/>
    <property type="match status" value="1"/>
</dbReference>
<evidence type="ECO:0000313" key="9">
    <source>
        <dbReference type="EMBL" id="TMQ59505.1"/>
    </source>
</evidence>
<dbReference type="GO" id="GO:0003735">
    <property type="term" value="F:structural constituent of ribosome"/>
    <property type="evidence" value="ECO:0007669"/>
    <property type="project" value="InterPro"/>
</dbReference>
<dbReference type="AlphaFoldDB" id="A0A538T7A2"/>
<evidence type="ECO:0000259" key="8">
    <source>
        <dbReference type="Pfam" id="PF14693"/>
    </source>
</evidence>
<dbReference type="InterPro" id="IPR011035">
    <property type="entry name" value="Ribosomal_bL25/Gln-tRNA_synth"/>
</dbReference>
<dbReference type="PANTHER" id="PTHR33284:SF1">
    <property type="entry name" value="RIBOSOMAL PROTEIN L25_GLN-TRNA SYNTHETASE, ANTI-CODON-BINDING DOMAIN-CONTAINING PROTEIN"/>
    <property type="match status" value="1"/>
</dbReference>
<feature type="domain" description="Large ribosomal subunit protein bL25 L25" evidence="7">
    <location>
        <begin position="75"/>
        <end position="160"/>
    </location>
</feature>
<dbReference type="GO" id="GO:0008097">
    <property type="term" value="F:5S rRNA binding"/>
    <property type="evidence" value="ECO:0007669"/>
    <property type="project" value="InterPro"/>
</dbReference>
<evidence type="ECO:0000259" key="7">
    <source>
        <dbReference type="Pfam" id="PF01386"/>
    </source>
</evidence>
<dbReference type="Gene3D" id="2.40.240.10">
    <property type="entry name" value="Ribosomal Protein L25, Chain P"/>
    <property type="match status" value="1"/>
</dbReference>
<dbReference type="InterPro" id="IPR020057">
    <property type="entry name" value="Ribosomal_bL25_b-dom"/>
</dbReference>
<feature type="compositionally biased region" description="Basic and acidic residues" evidence="6">
    <location>
        <begin position="273"/>
        <end position="313"/>
    </location>
</feature>
<dbReference type="InterPro" id="IPR001021">
    <property type="entry name" value="Ribosomal_bL25_long"/>
</dbReference>
<feature type="region of interest" description="Disordered" evidence="6">
    <location>
        <begin position="46"/>
        <end position="66"/>
    </location>
</feature>
<comment type="subunit">
    <text evidence="5">Part of the 50S ribosomal subunit; part of the 5S rRNA/L5/L18/L25 subcomplex. Contacts the 5S rRNA. Binds to the 5S rRNA independently of L5 and L18.</text>
</comment>